<keyword evidence="3" id="KW-0436">Ligase</keyword>
<feature type="region of interest" description="Disordered" evidence="1">
    <location>
        <begin position="1"/>
        <end position="57"/>
    </location>
</feature>
<dbReference type="Gene3D" id="3.90.920.10">
    <property type="entry name" value="DNA primase, PRIM domain"/>
    <property type="match status" value="1"/>
</dbReference>
<name>A0A238H2S4_9BURK</name>
<dbReference type="NCBIfam" id="TIGR02778">
    <property type="entry name" value="ligD_pol"/>
    <property type="match status" value="1"/>
</dbReference>
<sequence length="341" mass="37912">MGARHTHAGRRAGASRTQDAPAQRDHGGRSHRSPARARAAHDESRAGTADPVRITHPQRMLDPRHHIRKIDLVHYWQWVAPWLLPELAGRPVSLVRAPQDIEGELFFQRHAGRREIPFVTQHAGLDPGHRPLLTIDSVEALLGAAQMGVIELHTWNAQVRRIERPDRIVFDLDPGPGLRWHAMIEAAQILHELLDELGLASFCKTSGGKGLHVVVPITRHTQWDDARAFARALARHVAGALPDRFTATMGPRHRHGKVFVDYLRNSRGASTIAAYSARARPGMGVSVPIRWDEVPATTGGAQWTIGTLRAWLDALARDPWDGYAHARRRITAKMLARLAPA</sequence>
<dbReference type="PANTHER" id="PTHR42705">
    <property type="entry name" value="BIFUNCTIONAL NON-HOMOLOGOUS END JOINING PROTEIN LIGD"/>
    <property type="match status" value="1"/>
</dbReference>
<dbReference type="GO" id="GO:0003910">
    <property type="term" value="F:DNA ligase (ATP) activity"/>
    <property type="evidence" value="ECO:0007669"/>
    <property type="project" value="UniProtKB-EC"/>
</dbReference>
<dbReference type="InterPro" id="IPR033651">
    <property type="entry name" value="PaeLigD_Pol-like"/>
</dbReference>
<evidence type="ECO:0000313" key="4">
    <source>
        <dbReference type="Proteomes" id="UP000198460"/>
    </source>
</evidence>
<dbReference type="Pfam" id="PF21686">
    <property type="entry name" value="LigD_Prim-Pol"/>
    <property type="match status" value="1"/>
</dbReference>
<dbReference type="InterPro" id="IPR014145">
    <property type="entry name" value="LigD_pol_dom"/>
</dbReference>
<feature type="domain" description="DNA ligase D polymerase" evidence="2">
    <location>
        <begin position="69"/>
        <end position="320"/>
    </location>
</feature>
<dbReference type="EC" id="6.5.1.1" evidence="3"/>
<dbReference type="AlphaFoldDB" id="A0A238H2S4"/>
<organism evidence="3 4">
    <name type="scientific">Burkholderia singularis</name>
    <dbReference type="NCBI Taxonomy" id="1503053"/>
    <lineage>
        <taxon>Bacteria</taxon>
        <taxon>Pseudomonadati</taxon>
        <taxon>Pseudomonadota</taxon>
        <taxon>Betaproteobacteria</taxon>
        <taxon>Burkholderiales</taxon>
        <taxon>Burkholderiaceae</taxon>
        <taxon>Burkholderia</taxon>
        <taxon>pseudomallei group</taxon>
    </lineage>
</organism>
<dbReference type="InterPro" id="IPR052171">
    <property type="entry name" value="NHEJ_LigD"/>
</dbReference>
<reference evidence="3 4" key="1">
    <citation type="submission" date="2017-04" db="EMBL/GenBank/DDBJ databases">
        <authorList>
            <person name="Afonso C.L."/>
            <person name="Miller P.J."/>
            <person name="Scott M.A."/>
            <person name="Spackman E."/>
            <person name="Goraichik I."/>
            <person name="Dimitrov K.M."/>
            <person name="Suarez D.L."/>
            <person name="Swayne D.E."/>
        </authorList>
    </citation>
    <scope>NUCLEOTIDE SEQUENCE [LARGE SCALE GENOMIC DNA]</scope>
    <source>
        <strain evidence="3">LMG 28154</strain>
    </source>
</reference>
<protein>
    <submittedName>
        <fullName evidence="3">ATP-dependent DNA ligase clustered with Ku protein, LigD</fullName>
        <ecNumber evidence="3">6.5.1.1</ecNumber>
    </submittedName>
</protein>
<accession>A0A238H2S4</accession>
<dbReference type="PANTHER" id="PTHR42705:SF2">
    <property type="entry name" value="BIFUNCTIONAL NON-HOMOLOGOUS END JOINING PROTEIN LIGD"/>
    <property type="match status" value="1"/>
</dbReference>
<dbReference type="CDD" id="cd04862">
    <property type="entry name" value="PaeLigD_Pol_like"/>
    <property type="match status" value="1"/>
</dbReference>
<dbReference type="SUPFAM" id="SSF56747">
    <property type="entry name" value="Prim-pol domain"/>
    <property type="match status" value="1"/>
</dbReference>
<evidence type="ECO:0000256" key="1">
    <source>
        <dbReference type="SAM" id="MobiDB-lite"/>
    </source>
</evidence>
<evidence type="ECO:0000259" key="2">
    <source>
        <dbReference type="Pfam" id="PF21686"/>
    </source>
</evidence>
<feature type="compositionally biased region" description="Basic residues" evidence="1">
    <location>
        <begin position="1"/>
        <end position="10"/>
    </location>
</feature>
<proteinExistence type="predicted"/>
<dbReference type="EMBL" id="FXAN01000041">
    <property type="protein sequence ID" value="SMF99480.1"/>
    <property type="molecule type" value="Genomic_DNA"/>
</dbReference>
<dbReference type="Proteomes" id="UP000198460">
    <property type="component" value="Unassembled WGS sequence"/>
</dbReference>
<evidence type="ECO:0000313" key="3">
    <source>
        <dbReference type="EMBL" id="SMF99480.1"/>
    </source>
</evidence>
<gene>
    <name evidence="3" type="ORF">BSIN_2498</name>
</gene>